<dbReference type="EMBL" id="JAAEJV010000024">
    <property type="protein sequence ID" value="MBF5059464.1"/>
    <property type="molecule type" value="Genomic_DNA"/>
</dbReference>
<gene>
    <name evidence="1" type="ORF">NEPTK9_000978</name>
</gene>
<protein>
    <submittedName>
        <fullName evidence="1">Uncharacterized protein</fullName>
    </submittedName>
</protein>
<accession>A0ABS0AZB8</accession>
<reference evidence="1 2" key="1">
    <citation type="submission" date="2020-01" db="EMBL/GenBank/DDBJ databases">
        <title>Draft genome sequence of Cand. Neptunochlamydia vexilliferae K9.</title>
        <authorList>
            <person name="Schulz F."/>
            <person name="Koestlbacher S."/>
            <person name="Wascher F."/>
            <person name="Pizzetti I."/>
            <person name="Horn M."/>
        </authorList>
    </citation>
    <scope>NUCLEOTIDE SEQUENCE [LARGE SCALE GENOMIC DNA]</scope>
    <source>
        <strain evidence="1 2">K9</strain>
    </source>
</reference>
<proteinExistence type="predicted"/>
<organism evidence="1 2">
    <name type="scientific">Candidatus Neptunichlamydia vexilliferae</name>
    <dbReference type="NCBI Taxonomy" id="1651774"/>
    <lineage>
        <taxon>Bacteria</taxon>
        <taxon>Pseudomonadati</taxon>
        <taxon>Chlamydiota</taxon>
        <taxon>Chlamydiia</taxon>
        <taxon>Parachlamydiales</taxon>
        <taxon>Simkaniaceae</taxon>
        <taxon>Candidatus Neptunichlamydia</taxon>
    </lineage>
</organism>
<evidence type="ECO:0000313" key="2">
    <source>
        <dbReference type="Proteomes" id="UP001194714"/>
    </source>
</evidence>
<keyword evidence="2" id="KW-1185">Reference proteome</keyword>
<dbReference type="Proteomes" id="UP001194714">
    <property type="component" value="Unassembled WGS sequence"/>
</dbReference>
<sequence>MKKKRLVPLTEKPRQHTYWTGFITTTLTLLHSASLSFSGTANAMEVFHQQKKIDRAPAVETCIQWEMKLGLHKLTRTKEAADDWIWIPDHVVSKGSHKCLVVLGVRMSSLLKKDDLTVAFEDVEPLGIVPMKISNGGDCKLNCVNAI</sequence>
<evidence type="ECO:0000313" key="1">
    <source>
        <dbReference type="EMBL" id="MBF5059464.1"/>
    </source>
</evidence>
<name>A0ABS0AZB8_9BACT</name>
<comment type="caution">
    <text evidence="1">The sequence shown here is derived from an EMBL/GenBank/DDBJ whole genome shotgun (WGS) entry which is preliminary data.</text>
</comment>